<evidence type="ECO:0000313" key="2">
    <source>
        <dbReference type="EMBL" id="MBW94540.1"/>
    </source>
</evidence>
<evidence type="ECO:0000256" key="1">
    <source>
        <dbReference type="SAM" id="Phobius"/>
    </source>
</evidence>
<keyword evidence="1" id="KW-0812">Transmembrane</keyword>
<accession>A0A2P2JM47</accession>
<proteinExistence type="predicted"/>
<name>A0A2P2JM47_RHIMU</name>
<dbReference type="EMBL" id="GGEC01014057">
    <property type="protein sequence ID" value="MBW94540.1"/>
    <property type="molecule type" value="Transcribed_RNA"/>
</dbReference>
<feature type="transmembrane region" description="Helical" evidence="1">
    <location>
        <begin position="12"/>
        <end position="34"/>
    </location>
</feature>
<organism evidence="2">
    <name type="scientific">Rhizophora mucronata</name>
    <name type="common">Asiatic mangrove</name>
    <dbReference type="NCBI Taxonomy" id="61149"/>
    <lineage>
        <taxon>Eukaryota</taxon>
        <taxon>Viridiplantae</taxon>
        <taxon>Streptophyta</taxon>
        <taxon>Embryophyta</taxon>
        <taxon>Tracheophyta</taxon>
        <taxon>Spermatophyta</taxon>
        <taxon>Magnoliopsida</taxon>
        <taxon>eudicotyledons</taxon>
        <taxon>Gunneridae</taxon>
        <taxon>Pentapetalae</taxon>
        <taxon>rosids</taxon>
        <taxon>fabids</taxon>
        <taxon>Malpighiales</taxon>
        <taxon>Rhizophoraceae</taxon>
        <taxon>Rhizophora</taxon>
    </lineage>
</organism>
<keyword evidence="1" id="KW-1133">Transmembrane helix</keyword>
<keyword evidence="1" id="KW-0472">Membrane</keyword>
<feature type="transmembrane region" description="Helical" evidence="1">
    <location>
        <begin position="59"/>
        <end position="76"/>
    </location>
</feature>
<reference evidence="2" key="1">
    <citation type="submission" date="2018-02" db="EMBL/GenBank/DDBJ databases">
        <title>Rhizophora mucronata_Transcriptome.</title>
        <authorList>
            <person name="Meera S.P."/>
            <person name="Sreeshan A."/>
            <person name="Augustine A."/>
        </authorList>
    </citation>
    <scope>NUCLEOTIDE SEQUENCE</scope>
    <source>
        <tissue evidence="2">Leaf</tissue>
    </source>
</reference>
<protein>
    <submittedName>
        <fullName evidence="2">Uncharacterized protein MANES_10G080400</fullName>
    </submittedName>
</protein>
<dbReference type="AlphaFoldDB" id="A0A2P2JM47"/>
<sequence length="77" mass="8734">MLRLESYTNDTSLALLLFLYCADMLSTGLLALAIELDYLSCPSPKCSKRKPLGNSSSDYAFAFFLQYCLFFLCVWLL</sequence>